<evidence type="ECO:0000313" key="4">
    <source>
        <dbReference type="Proteomes" id="UP000464675"/>
    </source>
</evidence>
<dbReference type="InterPro" id="IPR028096">
    <property type="entry name" value="EfeO_Cupredoxin"/>
</dbReference>
<accession>A0A6P1TBU9</accession>
<feature type="domain" description="EfeO-type cupredoxin-like" evidence="1">
    <location>
        <begin position="25"/>
        <end position="112"/>
    </location>
</feature>
<evidence type="ECO:0000313" key="2">
    <source>
        <dbReference type="EMBL" id="MBB5212642.1"/>
    </source>
</evidence>
<dbReference type="InterPro" id="IPR008972">
    <property type="entry name" value="Cupredoxin"/>
</dbReference>
<dbReference type="AlphaFoldDB" id="A0A6P1TBU9"/>
<name>A0A6P1TBU9_9GAMM</name>
<dbReference type="Proteomes" id="UP000563601">
    <property type="component" value="Unassembled WGS sequence"/>
</dbReference>
<protein>
    <submittedName>
        <fullName evidence="3">Cupredoxin domain-containing protein</fullName>
    </submittedName>
    <submittedName>
        <fullName evidence="2">Heme/copper-type cytochrome/quinol oxidase subunit 2</fullName>
    </submittedName>
</protein>
<keyword evidence="4" id="KW-1185">Reference proteome</keyword>
<evidence type="ECO:0000313" key="3">
    <source>
        <dbReference type="EMBL" id="QHQ40244.1"/>
    </source>
</evidence>
<sequence length="113" mass="12810">MRDSRWTRARNALLVLPAIVFCFGAGRPEVTLEIRDHLFIPSELVVPANTKVKLIVHNRDKTPEEFESYELNREKVIMGGQKAIIFIGPLKPGEYPFFGEFNPKTAQGKVIAE</sequence>
<dbReference type="Pfam" id="PF13473">
    <property type="entry name" value="Cupredoxin_1"/>
    <property type="match status" value="1"/>
</dbReference>
<evidence type="ECO:0000259" key="1">
    <source>
        <dbReference type="Pfam" id="PF13473"/>
    </source>
</evidence>
<reference evidence="3 4" key="1">
    <citation type="submission" date="2020-01" db="EMBL/GenBank/DDBJ databases">
        <title>The possibility of degradation of plastic by Microbulbifer hydrolyticus IRE-31.</title>
        <authorList>
            <person name="Liu L."/>
        </authorList>
    </citation>
    <scope>NUCLEOTIDE SEQUENCE [LARGE SCALE GENOMIC DNA]</scope>
    <source>
        <strain evidence="3 4">IRE-31</strain>
    </source>
</reference>
<gene>
    <name evidence="3" type="ORF">GTQ55_15505</name>
    <name evidence="2" type="ORF">HNQ53_002867</name>
</gene>
<proteinExistence type="predicted"/>
<dbReference type="Proteomes" id="UP000464675">
    <property type="component" value="Chromosome"/>
</dbReference>
<dbReference type="EMBL" id="CP047491">
    <property type="protein sequence ID" value="QHQ40244.1"/>
    <property type="molecule type" value="Genomic_DNA"/>
</dbReference>
<dbReference type="OrthoDB" id="5958460at2"/>
<dbReference type="RefSeq" id="WP_161859542.1">
    <property type="nucleotide sequence ID" value="NZ_CP047491.1"/>
</dbReference>
<dbReference type="SUPFAM" id="SSF49503">
    <property type="entry name" value="Cupredoxins"/>
    <property type="match status" value="1"/>
</dbReference>
<reference evidence="2 5" key="2">
    <citation type="submission" date="2020-08" db="EMBL/GenBank/DDBJ databases">
        <title>Genomic Encyclopedia of Type Strains, Phase IV (KMG-IV): sequencing the most valuable type-strain genomes for metagenomic binning, comparative biology and taxonomic classification.</title>
        <authorList>
            <person name="Goeker M."/>
        </authorList>
    </citation>
    <scope>NUCLEOTIDE SEQUENCE [LARGE SCALE GENOMIC DNA]</scope>
    <source>
        <strain evidence="2 5">DSM 11525</strain>
    </source>
</reference>
<dbReference type="EMBL" id="JACHHR010000003">
    <property type="protein sequence ID" value="MBB5212642.1"/>
    <property type="molecule type" value="Genomic_DNA"/>
</dbReference>
<organism evidence="2 5">
    <name type="scientific">Microbulbifer hydrolyticus</name>
    <dbReference type="NCBI Taxonomy" id="48074"/>
    <lineage>
        <taxon>Bacteria</taxon>
        <taxon>Pseudomonadati</taxon>
        <taxon>Pseudomonadota</taxon>
        <taxon>Gammaproteobacteria</taxon>
        <taxon>Cellvibrionales</taxon>
        <taxon>Microbulbiferaceae</taxon>
        <taxon>Microbulbifer</taxon>
    </lineage>
</organism>
<dbReference type="Gene3D" id="2.60.40.420">
    <property type="entry name" value="Cupredoxins - blue copper proteins"/>
    <property type="match status" value="1"/>
</dbReference>
<evidence type="ECO:0000313" key="5">
    <source>
        <dbReference type="Proteomes" id="UP000563601"/>
    </source>
</evidence>